<reference evidence="2 3" key="1">
    <citation type="submission" date="2024-10" db="EMBL/GenBank/DDBJ databases">
        <title>Updated reference genomes for cyclostephanoid diatoms.</title>
        <authorList>
            <person name="Roberts W.R."/>
            <person name="Alverson A.J."/>
        </authorList>
    </citation>
    <scope>NUCLEOTIDE SEQUENCE [LARGE SCALE GENOMIC DNA]</scope>
    <source>
        <strain evidence="2 3">AJA232-27</strain>
    </source>
</reference>
<feature type="region of interest" description="Disordered" evidence="1">
    <location>
        <begin position="490"/>
        <end position="520"/>
    </location>
</feature>
<gene>
    <name evidence="2" type="ORF">ACHAWU_001118</name>
</gene>
<feature type="compositionally biased region" description="Polar residues" evidence="1">
    <location>
        <begin position="676"/>
        <end position="689"/>
    </location>
</feature>
<feature type="compositionally biased region" description="Basic and acidic residues" evidence="1">
    <location>
        <begin position="23"/>
        <end position="40"/>
    </location>
</feature>
<accession>A0ABD3MJH1</accession>
<comment type="caution">
    <text evidence="2">The sequence shown here is derived from an EMBL/GenBank/DDBJ whole genome shotgun (WGS) entry which is preliminary data.</text>
</comment>
<dbReference type="EMBL" id="JALLBG020000130">
    <property type="protein sequence ID" value="KAL3762971.1"/>
    <property type="molecule type" value="Genomic_DNA"/>
</dbReference>
<organism evidence="2 3">
    <name type="scientific">Discostella pseudostelligera</name>
    <dbReference type="NCBI Taxonomy" id="259834"/>
    <lineage>
        <taxon>Eukaryota</taxon>
        <taxon>Sar</taxon>
        <taxon>Stramenopiles</taxon>
        <taxon>Ochrophyta</taxon>
        <taxon>Bacillariophyta</taxon>
        <taxon>Coscinodiscophyceae</taxon>
        <taxon>Thalassiosirophycidae</taxon>
        <taxon>Stephanodiscales</taxon>
        <taxon>Stephanodiscaceae</taxon>
        <taxon>Discostella</taxon>
    </lineage>
</organism>
<feature type="region of interest" description="Disordered" evidence="1">
    <location>
        <begin position="1152"/>
        <end position="1234"/>
    </location>
</feature>
<protein>
    <recommendedName>
        <fullName evidence="4">SH2 domain-containing protein</fullName>
    </recommendedName>
</protein>
<dbReference type="InterPro" id="IPR036871">
    <property type="entry name" value="PX_dom_sf"/>
</dbReference>
<feature type="region of interest" description="Disordered" evidence="1">
    <location>
        <begin position="669"/>
        <end position="689"/>
    </location>
</feature>
<feature type="compositionally biased region" description="Polar residues" evidence="1">
    <location>
        <begin position="1223"/>
        <end position="1234"/>
    </location>
</feature>
<proteinExistence type="predicted"/>
<sequence>MIGDGRSSFSNSTASDECHEHEFPFADDHDSSAVITKDDNNGLTSSSSASSMLLLDMSGLEVESTGAGILHMQNVDYADATGTTDAGGGGYMCSDAPTQSASTTQDVVPPPSPSLIIPHRGSLRRILQNANPNQSTRAQPPTSVWPIYIINVATEDYQQQNQHYQVIFDRQQYEFCTRLFAVLDTESESFVGPECIREFVSLHCPVVRRRDYAILALRSREEDEHERNRGSPTFDEIWDRTIHSDPRLAARTDGSSEAKYRIGIEGWMIFCRILALAHHQETQRRFASRHLQQMMRHKHGGGASPSKTNEVVVVVENPPPGPPTLISICNLVEVEKERMRSNTDECIQGWPFCPLPLPELDLDHCLGNDQKFMLRESRGRVSVEKFSSAKDGDFILRLHKNGSTIVVRRSYSDFQWLNEILELHKRPGQGHLCGRILPPLPLEQGGFLQQHSSTPSGAIQPKDISERAIGVAKSGIMLISSITKSVLSGLVSSSTPSSSPQPALSRNTVRQVGKISPPSDTFADAAQRIQRYLNYLLENDAFSTSFPLNAILMASQSGLESAKQILRDHTKQMKRQRTELAASISGGQPHSAASIFSALIHKTSTSILRIQGNDDTRWLRAAAQVAMALQFHGILETTGHESASAKIQHASLPKFGHLRAESWDDEEQLEKKRTNDNLQASDCNSPTSETNFEVGVINVESELVDDEEDFGGYDLLPSPGPSEQNRVLNAGVSNDHVSGNSSSIIFVYDATTEQSKGNHDKREAVVGSVKVESDIDKLRGIILSTKHTLGKLHQSSASIQSAQAAKNAIQLCILRDVDSWADHGSEVITQRALVTGVAALEECNGEAEEINKSTTDDLLWQSLLSASAVGAVSEVRDAVRASRTASRAKSAAYVAAEKSKKAYEACDRALPMEKVRHAQLEASTAQSHAIHATVVEYEANVAMKRSAVSFAHDVKSWNKHRKNELLRTCIKAAKSQRDACRKAADAWESIRDGLVEFSACTVAIAEANTTPILMDVSHVRSMPMKQENVSELEVQPYESNLTNVSQVQSMSMKKQDMPELEVQTYESNDDEANRCSDHDMEQSQRVQKMVSEQQSQSESFTDAYEEGLSYFNSLKESGLPDVEDEVYCLAPPQFSHINEDYFAFHQEILAGSNSDSDETEAEDEQNHTSSTHGAFDSQHGSKDAMSTSMQSMIDDLLAWGGGDDDIRENEVSPYETNDDVDCSSGNEQTASMLL</sequence>
<keyword evidence="3" id="KW-1185">Reference proteome</keyword>
<feature type="region of interest" description="Disordered" evidence="1">
    <location>
        <begin position="89"/>
        <end position="112"/>
    </location>
</feature>
<name>A0ABD3MJH1_9STRA</name>
<dbReference type="AlphaFoldDB" id="A0ABD3MJH1"/>
<dbReference type="Gene3D" id="3.30.1520.10">
    <property type="entry name" value="Phox-like domain"/>
    <property type="match status" value="1"/>
</dbReference>
<feature type="region of interest" description="Disordered" evidence="1">
    <location>
        <begin position="23"/>
        <end position="46"/>
    </location>
</feature>
<feature type="compositionally biased region" description="Polar residues" evidence="1">
    <location>
        <begin position="96"/>
        <end position="106"/>
    </location>
</feature>
<evidence type="ECO:0008006" key="4">
    <source>
        <dbReference type="Google" id="ProtNLM"/>
    </source>
</evidence>
<evidence type="ECO:0000313" key="2">
    <source>
        <dbReference type="EMBL" id="KAL3762971.1"/>
    </source>
</evidence>
<evidence type="ECO:0000256" key="1">
    <source>
        <dbReference type="SAM" id="MobiDB-lite"/>
    </source>
</evidence>
<dbReference type="Proteomes" id="UP001530293">
    <property type="component" value="Unassembled WGS sequence"/>
</dbReference>
<evidence type="ECO:0000313" key="3">
    <source>
        <dbReference type="Proteomes" id="UP001530293"/>
    </source>
</evidence>
<feature type="compositionally biased region" description="Low complexity" evidence="1">
    <location>
        <begin position="490"/>
        <end position="505"/>
    </location>
</feature>
<dbReference type="SUPFAM" id="SSF64268">
    <property type="entry name" value="PX domain"/>
    <property type="match status" value="1"/>
</dbReference>